<protein>
    <submittedName>
        <fullName evidence="2">Uncharacterized protein</fullName>
    </submittedName>
</protein>
<dbReference type="Proteomes" id="UP001589562">
    <property type="component" value="Unassembled WGS sequence"/>
</dbReference>
<dbReference type="RefSeq" id="WP_278011205.1">
    <property type="nucleotide sequence ID" value="NZ_CP121112.1"/>
</dbReference>
<gene>
    <name evidence="2" type="ORF">ACFFVK_04725</name>
</gene>
<evidence type="ECO:0000256" key="1">
    <source>
        <dbReference type="SAM" id="SignalP"/>
    </source>
</evidence>
<name>A0ABV5H7K8_9FLAO</name>
<accession>A0ABV5H7K8</accession>
<proteinExistence type="predicted"/>
<evidence type="ECO:0000313" key="3">
    <source>
        <dbReference type="Proteomes" id="UP001589562"/>
    </source>
</evidence>
<evidence type="ECO:0000313" key="2">
    <source>
        <dbReference type="EMBL" id="MFB9107875.1"/>
    </source>
</evidence>
<reference evidence="2 3" key="1">
    <citation type="submission" date="2024-09" db="EMBL/GenBank/DDBJ databases">
        <authorList>
            <person name="Sun Q."/>
            <person name="Mori K."/>
        </authorList>
    </citation>
    <scope>NUCLEOTIDE SEQUENCE [LARGE SCALE GENOMIC DNA]</scope>
    <source>
        <strain evidence="2 3">CECT 8365</strain>
    </source>
</reference>
<keyword evidence="1" id="KW-0732">Signal</keyword>
<sequence>MKTKFYFIALVLISCLMFSCSSDDELNYQNDFQKSQKTWLDFKASSNNSYKYVVSSGTLFLAYSWETTITVSNGKIIQRHFKYTGNTENIPDNIPLEWTEEENQINSHENSPAAEALTLDQIYSKAEKEWLIKRKDVTVYFESKNNGLISTCGYVPKGCMDDCFFGIRIKSIQSLTLDN</sequence>
<feature type="signal peptide" evidence="1">
    <location>
        <begin position="1"/>
        <end position="22"/>
    </location>
</feature>
<dbReference type="PROSITE" id="PS51257">
    <property type="entry name" value="PROKAR_LIPOPROTEIN"/>
    <property type="match status" value="1"/>
</dbReference>
<dbReference type="EMBL" id="JBHMFE010000009">
    <property type="protein sequence ID" value="MFB9107875.1"/>
    <property type="molecule type" value="Genomic_DNA"/>
</dbReference>
<keyword evidence="3" id="KW-1185">Reference proteome</keyword>
<feature type="chain" id="PRO_5045927828" evidence="1">
    <location>
        <begin position="23"/>
        <end position="179"/>
    </location>
</feature>
<comment type="caution">
    <text evidence="2">The sequence shown here is derived from an EMBL/GenBank/DDBJ whole genome shotgun (WGS) entry which is preliminary data.</text>
</comment>
<organism evidence="2 3">
    <name type="scientific">Flavobacterium gyeonganense</name>
    <dbReference type="NCBI Taxonomy" id="1310418"/>
    <lineage>
        <taxon>Bacteria</taxon>
        <taxon>Pseudomonadati</taxon>
        <taxon>Bacteroidota</taxon>
        <taxon>Flavobacteriia</taxon>
        <taxon>Flavobacteriales</taxon>
        <taxon>Flavobacteriaceae</taxon>
        <taxon>Flavobacterium</taxon>
    </lineage>
</organism>